<dbReference type="Pfam" id="PF04237">
    <property type="entry name" value="YjbR"/>
    <property type="match status" value="1"/>
</dbReference>
<keyword evidence="2" id="KW-1185">Reference proteome</keyword>
<comment type="caution">
    <text evidence="1">The sequence shown here is derived from an EMBL/GenBank/DDBJ whole genome shotgun (WGS) entry which is preliminary data.</text>
</comment>
<name>A0A556MFT3_9SPHI</name>
<dbReference type="EMBL" id="VLPK01000004">
    <property type="protein sequence ID" value="TSJ38778.1"/>
    <property type="molecule type" value="Genomic_DNA"/>
</dbReference>
<dbReference type="SUPFAM" id="SSF142906">
    <property type="entry name" value="YjbR-like"/>
    <property type="match status" value="1"/>
</dbReference>
<dbReference type="RefSeq" id="WP_144250059.1">
    <property type="nucleotide sequence ID" value="NZ_VLPK01000004.1"/>
</dbReference>
<evidence type="ECO:0000313" key="2">
    <source>
        <dbReference type="Proteomes" id="UP000318733"/>
    </source>
</evidence>
<dbReference type="AlphaFoldDB" id="A0A556MFT3"/>
<dbReference type="Proteomes" id="UP000318733">
    <property type="component" value="Unassembled WGS sequence"/>
</dbReference>
<protein>
    <submittedName>
        <fullName evidence="1">MmcQ/YjbR family DNA-binding protein</fullName>
    </submittedName>
</protein>
<evidence type="ECO:0000313" key="1">
    <source>
        <dbReference type="EMBL" id="TSJ38778.1"/>
    </source>
</evidence>
<dbReference type="InterPro" id="IPR038056">
    <property type="entry name" value="YjbR-like_sf"/>
</dbReference>
<proteinExistence type="predicted"/>
<keyword evidence="1" id="KW-0238">DNA-binding</keyword>
<dbReference type="OrthoDB" id="277063at2"/>
<gene>
    <name evidence="1" type="ORF">FO440_19940</name>
</gene>
<sequence length="112" mass="12824">MVTIETARQFALSLPGTEEYDHVGRPAFRANGRTFATLWVTDERMMVKLSLIDQSVFCAFDPAIIYPVPNKWGLQGCTLFELNKMREDMLQDAITQGWQAVMDKPKKRSPKK</sequence>
<reference evidence="1 2" key="1">
    <citation type="submission" date="2019-07" db="EMBL/GenBank/DDBJ databases">
        <authorList>
            <person name="Huq M.A."/>
        </authorList>
    </citation>
    <scope>NUCLEOTIDE SEQUENCE [LARGE SCALE GENOMIC DNA]</scope>
    <source>
        <strain evidence="1 2">MAH-19</strain>
    </source>
</reference>
<accession>A0A556MFT3</accession>
<organism evidence="1 2">
    <name type="scientific">Mucilaginibacter corticis</name>
    <dbReference type="NCBI Taxonomy" id="2597670"/>
    <lineage>
        <taxon>Bacteria</taxon>
        <taxon>Pseudomonadati</taxon>
        <taxon>Bacteroidota</taxon>
        <taxon>Sphingobacteriia</taxon>
        <taxon>Sphingobacteriales</taxon>
        <taxon>Sphingobacteriaceae</taxon>
        <taxon>Mucilaginibacter</taxon>
    </lineage>
</organism>
<dbReference type="GO" id="GO:0003677">
    <property type="term" value="F:DNA binding"/>
    <property type="evidence" value="ECO:0007669"/>
    <property type="project" value="UniProtKB-KW"/>
</dbReference>
<dbReference type="InterPro" id="IPR058532">
    <property type="entry name" value="YjbR/MT2646/Rv2570-like"/>
</dbReference>